<evidence type="ECO:0000313" key="2">
    <source>
        <dbReference type="Ensembl" id="ENSPREP00000014694.1"/>
    </source>
</evidence>
<dbReference type="Pfam" id="PF17919">
    <property type="entry name" value="RT_RNaseH_2"/>
    <property type="match status" value="1"/>
</dbReference>
<sequence>MKATIVIERTQRSKVSLAKLALIQTLIQTTTLILPDYKMTFVQTVDCRNVFMTSVLLQSHGNILKPLAFYSKKLDPVAQSLPDCVQALVSGKRRLAQL</sequence>
<dbReference type="SUPFAM" id="SSF56672">
    <property type="entry name" value="DNA/RNA polymerases"/>
    <property type="match status" value="1"/>
</dbReference>
<dbReference type="STRING" id="8081.ENSPREP00000014694"/>
<dbReference type="Ensembl" id="ENSPRET00000014845.1">
    <property type="protein sequence ID" value="ENSPREP00000014694.1"/>
    <property type="gene ID" value="ENSPREG00000009932.1"/>
</dbReference>
<dbReference type="InterPro" id="IPR041577">
    <property type="entry name" value="RT_RNaseH_2"/>
</dbReference>
<evidence type="ECO:0000313" key="3">
    <source>
        <dbReference type="Proteomes" id="UP000242638"/>
    </source>
</evidence>
<accession>A0A3P9NYQ3</accession>
<name>A0A3P9NYQ3_POERE</name>
<dbReference type="GeneTree" id="ENSGT00980000198749"/>
<dbReference type="Gene3D" id="3.10.20.370">
    <property type="match status" value="1"/>
</dbReference>
<dbReference type="InterPro" id="IPR043502">
    <property type="entry name" value="DNA/RNA_pol_sf"/>
</dbReference>
<feature type="domain" description="Reverse transcriptase/retrotransposon-derived protein RNase H-like" evidence="1">
    <location>
        <begin position="21"/>
        <end position="84"/>
    </location>
</feature>
<dbReference type="Proteomes" id="UP000242638">
    <property type="component" value="Unassembled WGS sequence"/>
</dbReference>
<keyword evidence="3" id="KW-1185">Reference proteome</keyword>
<dbReference type="OMA" id="MVSLCDF"/>
<evidence type="ECO:0000259" key="1">
    <source>
        <dbReference type="Pfam" id="PF17919"/>
    </source>
</evidence>
<protein>
    <recommendedName>
        <fullName evidence="1">Reverse transcriptase/retrotransposon-derived protein RNase H-like domain-containing protein</fullName>
    </recommendedName>
</protein>
<reference evidence="3" key="1">
    <citation type="submission" date="2013-11" db="EMBL/GenBank/DDBJ databases">
        <title>The genomic landscape of the Guanapo guppy.</title>
        <authorList>
            <person name="Kuenstner A."/>
            <person name="Dreyer C."/>
        </authorList>
    </citation>
    <scope>NUCLEOTIDE SEQUENCE</scope>
    <source>
        <strain evidence="3">Guanapo</strain>
    </source>
</reference>
<organism evidence="2 3">
    <name type="scientific">Poecilia reticulata</name>
    <name type="common">Guppy</name>
    <name type="synonym">Acanthophacelus reticulatus</name>
    <dbReference type="NCBI Taxonomy" id="8081"/>
    <lineage>
        <taxon>Eukaryota</taxon>
        <taxon>Metazoa</taxon>
        <taxon>Chordata</taxon>
        <taxon>Craniata</taxon>
        <taxon>Vertebrata</taxon>
        <taxon>Euteleostomi</taxon>
        <taxon>Actinopterygii</taxon>
        <taxon>Neopterygii</taxon>
        <taxon>Teleostei</taxon>
        <taxon>Neoteleostei</taxon>
        <taxon>Acanthomorphata</taxon>
        <taxon>Ovalentaria</taxon>
        <taxon>Atherinomorphae</taxon>
        <taxon>Cyprinodontiformes</taxon>
        <taxon>Poeciliidae</taxon>
        <taxon>Poeciliinae</taxon>
        <taxon>Poecilia</taxon>
    </lineage>
</organism>
<dbReference type="AlphaFoldDB" id="A0A3P9NYQ3"/>
<dbReference type="Bgee" id="ENSPREG00000009932">
    <property type="expression patterns" value="Expressed in head"/>
</dbReference>
<reference evidence="2" key="2">
    <citation type="submission" date="2025-08" db="UniProtKB">
        <authorList>
            <consortium name="Ensembl"/>
        </authorList>
    </citation>
    <scope>IDENTIFICATION</scope>
    <source>
        <strain evidence="2">Guanapo</strain>
    </source>
</reference>
<proteinExistence type="predicted"/>
<reference evidence="2" key="3">
    <citation type="submission" date="2025-09" db="UniProtKB">
        <authorList>
            <consortium name="Ensembl"/>
        </authorList>
    </citation>
    <scope>IDENTIFICATION</scope>
    <source>
        <strain evidence="2">Guanapo</strain>
    </source>
</reference>